<reference evidence="1 2" key="1">
    <citation type="submission" date="2017-09" db="EMBL/GenBank/DDBJ databases">
        <title>Depth-based differentiation of microbial function through sediment-hosted aquifers and enrichment of novel symbionts in the deep terrestrial subsurface.</title>
        <authorList>
            <person name="Probst A.J."/>
            <person name="Ladd B."/>
            <person name="Jarett J.K."/>
            <person name="Geller-Mcgrath D.E."/>
            <person name="Sieber C.M."/>
            <person name="Emerson J.B."/>
            <person name="Anantharaman K."/>
            <person name="Thomas B.C."/>
            <person name="Malmstrom R."/>
            <person name="Stieglmeier M."/>
            <person name="Klingl A."/>
            <person name="Woyke T."/>
            <person name="Ryan C.M."/>
            <person name="Banfield J.F."/>
        </authorList>
    </citation>
    <scope>NUCLEOTIDE SEQUENCE [LARGE SCALE GENOMIC DNA]</scope>
    <source>
        <strain evidence="1">CG11_big_fil_rev_8_21_14_0_20_40_12</strain>
    </source>
</reference>
<protein>
    <submittedName>
        <fullName evidence="1">Aspartate kinase</fullName>
    </submittedName>
</protein>
<organism evidence="1 2">
    <name type="scientific">Candidatus Shapirobacteria bacterium CG11_big_fil_rev_8_21_14_0_20_40_12</name>
    <dbReference type="NCBI Taxonomy" id="1974889"/>
    <lineage>
        <taxon>Bacteria</taxon>
        <taxon>Candidatus Shapironibacteriota</taxon>
    </lineage>
</organism>
<keyword evidence="1" id="KW-0808">Transferase</keyword>
<sequence>MITVSNAVDQIIKKKSFLEEAINSGIINLSALARQILPEVRKETFKEVREGAVLMALKRRPKTLASKFQVDSVLEKNHDLILRSNLLEFTILNSSFSPEKHKKIIEAVENQNRNFLTITQGIFETTIIVSRELKDKVKAILEREKIIYQPDHLSSITIRLPEKNVLTPGVYYTILKFLAWEGINVVEVVSTFSELTIILESQEISRAFSILKNALS</sequence>
<gene>
    <name evidence="1" type="ORF">COV89_01480</name>
</gene>
<evidence type="ECO:0000313" key="1">
    <source>
        <dbReference type="EMBL" id="PIQ70238.1"/>
    </source>
</evidence>
<name>A0A2H0KG43_9BACT</name>
<dbReference type="Proteomes" id="UP000231371">
    <property type="component" value="Unassembled WGS sequence"/>
</dbReference>
<keyword evidence="1" id="KW-0418">Kinase</keyword>
<dbReference type="GO" id="GO:0016301">
    <property type="term" value="F:kinase activity"/>
    <property type="evidence" value="ECO:0007669"/>
    <property type="project" value="UniProtKB-KW"/>
</dbReference>
<accession>A0A2H0KG43</accession>
<evidence type="ECO:0000313" key="2">
    <source>
        <dbReference type="Proteomes" id="UP000231371"/>
    </source>
</evidence>
<dbReference type="EMBL" id="PCVI01000025">
    <property type="protein sequence ID" value="PIQ70238.1"/>
    <property type="molecule type" value="Genomic_DNA"/>
</dbReference>
<dbReference type="AlphaFoldDB" id="A0A2H0KG43"/>
<proteinExistence type="predicted"/>
<comment type="caution">
    <text evidence="1">The sequence shown here is derived from an EMBL/GenBank/DDBJ whole genome shotgun (WGS) entry which is preliminary data.</text>
</comment>